<feature type="chain" id="PRO_5002734310" description="ABC-type amino acid transport/signal transduction system, periplasmic component/domain protein" evidence="1">
    <location>
        <begin position="29"/>
        <end position="296"/>
    </location>
</feature>
<dbReference type="HOGENOM" id="CLU_066015_1_0_5"/>
<comment type="caution">
    <text evidence="2">The sequence shown here is derived from an EMBL/GenBank/DDBJ whole genome shotgun (WGS) entry which is preliminary data.</text>
</comment>
<evidence type="ECO:0000313" key="3">
    <source>
        <dbReference type="Proteomes" id="UP000004291"/>
    </source>
</evidence>
<gene>
    <name evidence="2" type="ORF">HPDFL43_04710</name>
</gene>
<organism evidence="2 3">
    <name type="scientific">Hoeflea phototrophica (strain DSM 17068 / NCIMB 14078 / DFL-43)</name>
    <dbReference type="NCBI Taxonomy" id="411684"/>
    <lineage>
        <taxon>Bacteria</taxon>
        <taxon>Pseudomonadati</taxon>
        <taxon>Pseudomonadota</taxon>
        <taxon>Alphaproteobacteria</taxon>
        <taxon>Hyphomicrobiales</taxon>
        <taxon>Rhizobiaceae</taxon>
        <taxon>Hoeflea</taxon>
    </lineage>
</organism>
<evidence type="ECO:0008006" key="4">
    <source>
        <dbReference type="Google" id="ProtNLM"/>
    </source>
</evidence>
<dbReference type="EMBL" id="ABIA03000002">
    <property type="protein sequence ID" value="EDQ33725.1"/>
    <property type="molecule type" value="Genomic_DNA"/>
</dbReference>
<dbReference type="STRING" id="411684.HPDFL43_04710"/>
<name>A9D3R3_HOEPD</name>
<dbReference type="SUPFAM" id="SSF53850">
    <property type="entry name" value="Periplasmic binding protein-like II"/>
    <property type="match status" value="1"/>
</dbReference>
<proteinExistence type="predicted"/>
<reference evidence="2 3" key="1">
    <citation type="submission" date="2007-10" db="EMBL/GenBank/DDBJ databases">
        <authorList>
            <person name="Wagner-Dobler I."/>
            <person name="Ferriera S."/>
            <person name="Johnson J."/>
            <person name="Kravitz S."/>
            <person name="Beeson K."/>
            <person name="Sutton G."/>
            <person name="Rogers Y.-H."/>
            <person name="Friedman R."/>
            <person name="Frazier M."/>
            <person name="Venter J.C."/>
        </authorList>
    </citation>
    <scope>NUCLEOTIDE SEQUENCE [LARGE SCALE GENOMIC DNA]</scope>
    <source>
        <strain evidence="2 3">DFL-43</strain>
    </source>
</reference>
<keyword evidence="1" id="KW-0732">Signal</keyword>
<sequence length="296" mass="32706">MISRIKSPAKQICIATLCSLFVYSSALASEPMPIKFNFTEKTSSSLAYKVLELAVGKLDNKYELQGADVVYPNTNAEKAALAEGKIDIRWGGATKVDDTKFKNVPFPIDGGLLGYRLFLIDGERQAEFSAIQSLEDLESMIAIQGPGWGDIGILENAGLTVRTGPYNQLFKMTVGGRADYFPRAAFEAIAEQAANVDDAPGLAVEKSLIVHYPLTWVYTVSADRKGLYDDIMKGLYEAYDDGSYKKLLLSDANVKLSLEQGNLNGRKVIELPNPNMPEEIKAIPEKYWFKPQNNSW</sequence>
<evidence type="ECO:0000313" key="2">
    <source>
        <dbReference type="EMBL" id="EDQ33725.1"/>
    </source>
</evidence>
<dbReference type="Proteomes" id="UP000004291">
    <property type="component" value="Chromosome"/>
</dbReference>
<feature type="signal peptide" evidence="1">
    <location>
        <begin position="1"/>
        <end position="28"/>
    </location>
</feature>
<protein>
    <recommendedName>
        <fullName evidence="4">ABC-type amino acid transport/signal transduction system, periplasmic component/domain protein</fullName>
    </recommendedName>
</protein>
<keyword evidence="3" id="KW-1185">Reference proteome</keyword>
<evidence type="ECO:0000256" key="1">
    <source>
        <dbReference type="SAM" id="SignalP"/>
    </source>
</evidence>
<dbReference type="eggNOG" id="COG0834">
    <property type="taxonomic scope" value="Bacteria"/>
</dbReference>
<dbReference type="AlphaFoldDB" id="A9D3R3"/>
<accession>A9D3R3</accession>
<reference evidence="2 3" key="2">
    <citation type="submission" date="2012-06" db="EMBL/GenBank/DDBJ databases">
        <authorList>
            <person name="Fiebig A."/>
        </authorList>
    </citation>
    <scope>NUCLEOTIDE SEQUENCE [LARGE SCALE GENOMIC DNA]</scope>
    <source>
        <strain evidence="2 3">DFL-43</strain>
    </source>
</reference>